<reference evidence="5 6" key="1">
    <citation type="journal article" date="2017" name="BMC Genomics">
        <title>Chromosome level assembly and secondary metabolite potential of the parasitic fungus Cordyceps militaris.</title>
        <authorList>
            <person name="Kramer G.J."/>
            <person name="Nodwell J.R."/>
        </authorList>
    </citation>
    <scope>NUCLEOTIDE SEQUENCE [LARGE SCALE GENOMIC DNA]</scope>
    <source>
        <strain evidence="5 6">ATCC 34164</strain>
    </source>
</reference>
<dbReference type="Gene3D" id="2.30.30.40">
    <property type="entry name" value="SH3 Domains"/>
    <property type="match status" value="1"/>
</dbReference>
<dbReference type="Proteomes" id="UP000323067">
    <property type="component" value="Chromosome iv"/>
</dbReference>
<evidence type="ECO:0000259" key="4">
    <source>
        <dbReference type="PROSITE" id="PS50002"/>
    </source>
</evidence>
<evidence type="ECO:0000256" key="1">
    <source>
        <dbReference type="ARBA" id="ARBA00022443"/>
    </source>
</evidence>
<proteinExistence type="predicted"/>
<gene>
    <name evidence="5" type="ORF">A9K55_002875</name>
</gene>
<evidence type="ECO:0000313" key="5">
    <source>
        <dbReference type="EMBL" id="ATY58967.1"/>
    </source>
</evidence>
<feature type="region of interest" description="Disordered" evidence="3">
    <location>
        <begin position="695"/>
        <end position="723"/>
    </location>
</feature>
<feature type="compositionally biased region" description="Basic and acidic residues" evidence="3">
    <location>
        <begin position="787"/>
        <end position="825"/>
    </location>
</feature>
<feature type="compositionally biased region" description="Polar residues" evidence="3">
    <location>
        <begin position="374"/>
        <end position="386"/>
    </location>
</feature>
<protein>
    <submittedName>
        <fullName evidence="5">RING finger domain-containing</fullName>
    </submittedName>
</protein>
<evidence type="ECO:0000256" key="2">
    <source>
        <dbReference type="PROSITE-ProRule" id="PRU00192"/>
    </source>
</evidence>
<feature type="region of interest" description="Disordered" evidence="3">
    <location>
        <begin position="420"/>
        <end position="447"/>
    </location>
</feature>
<feature type="compositionally biased region" description="Polar residues" evidence="3">
    <location>
        <begin position="768"/>
        <end position="783"/>
    </location>
</feature>
<evidence type="ECO:0000256" key="3">
    <source>
        <dbReference type="SAM" id="MobiDB-lite"/>
    </source>
</evidence>
<dbReference type="PROSITE" id="PS50002">
    <property type="entry name" value="SH3"/>
    <property type="match status" value="1"/>
</dbReference>
<feature type="region of interest" description="Disordered" evidence="3">
    <location>
        <begin position="759"/>
        <end position="825"/>
    </location>
</feature>
<evidence type="ECO:0000313" key="6">
    <source>
        <dbReference type="Proteomes" id="UP000323067"/>
    </source>
</evidence>
<dbReference type="VEuPathDB" id="FungiDB:CCM_05499"/>
<feature type="compositionally biased region" description="Polar residues" evidence="3">
    <location>
        <begin position="696"/>
        <end position="712"/>
    </location>
</feature>
<name>A0A2H4S783_CORMI</name>
<feature type="compositionally biased region" description="Basic and acidic residues" evidence="3">
    <location>
        <begin position="567"/>
        <end position="579"/>
    </location>
</feature>
<feature type="region of interest" description="Disordered" evidence="3">
    <location>
        <begin position="538"/>
        <end position="599"/>
    </location>
</feature>
<dbReference type="InterPro" id="IPR001452">
    <property type="entry name" value="SH3_domain"/>
</dbReference>
<feature type="domain" description="SH3" evidence="4">
    <location>
        <begin position="615"/>
        <end position="676"/>
    </location>
</feature>
<dbReference type="InterPro" id="IPR036028">
    <property type="entry name" value="SH3-like_dom_sf"/>
</dbReference>
<feature type="region of interest" description="Disordered" evidence="3">
    <location>
        <begin position="317"/>
        <end position="395"/>
    </location>
</feature>
<dbReference type="VEuPathDB" id="FungiDB:A9K55_002875"/>
<dbReference type="SUPFAM" id="SSF50044">
    <property type="entry name" value="SH3-domain"/>
    <property type="match status" value="1"/>
</dbReference>
<feature type="compositionally biased region" description="Gly residues" evidence="3">
    <location>
        <begin position="714"/>
        <end position="723"/>
    </location>
</feature>
<feature type="compositionally biased region" description="Low complexity" evidence="3">
    <location>
        <begin position="323"/>
        <end position="367"/>
    </location>
</feature>
<dbReference type="Pfam" id="PF00018">
    <property type="entry name" value="SH3_1"/>
    <property type="match status" value="1"/>
</dbReference>
<accession>A0A2H4S783</accession>
<dbReference type="OrthoDB" id="19092at2759"/>
<organism evidence="5 6">
    <name type="scientific">Cordyceps militaris</name>
    <name type="common">Caterpillar fungus</name>
    <name type="synonym">Clavaria militaris</name>
    <dbReference type="NCBI Taxonomy" id="73501"/>
    <lineage>
        <taxon>Eukaryota</taxon>
        <taxon>Fungi</taxon>
        <taxon>Dikarya</taxon>
        <taxon>Ascomycota</taxon>
        <taxon>Pezizomycotina</taxon>
        <taxon>Sordariomycetes</taxon>
        <taxon>Hypocreomycetidae</taxon>
        <taxon>Hypocreales</taxon>
        <taxon>Cordycipitaceae</taxon>
        <taxon>Cordyceps</taxon>
    </lineage>
</organism>
<dbReference type="EMBL" id="CP023322">
    <property type="protein sequence ID" value="ATY58967.1"/>
    <property type="molecule type" value="Genomic_DNA"/>
</dbReference>
<dbReference type="AlphaFoldDB" id="A0A2H4S783"/>
<dbReference type="SMART" id="SM00326">
    <property type="entry name" value="SH3"/>
    <property type="match status" value="1"/>
</dbReference>
<keyword evidence="1 2" id="KW-0728">SH3 domain</keyword>
<sequence>MTCLTRGGAGIGICSLARRFHDPSSVAATVDRLHITGLLCGRRDLAKRDGGFVWWAATPDNTNSAAVGAVLFGHSPHIDLGILTLEMSREMLLGIILSCQVVTLVGNECIKLQLQSNSGKSWPIRRSKGWKQGVCTEELVVLVSLPERPGPEMVGTRGPCLAAAYLAQGGPSSPAAAGLSSVSSPCALVAWPLLAARFSLVPHAQACVCALFSSRCQILLGCANRRPDQDNHQPCPPPSLAPGDRSTTIHQTSSAFKYHPYRGVVCSIYHPSTAYFIHHGTATLATAARVRTTSVKYTPLGARPACQGARPPAFFRGGMTTTAPVPVTSASSNSSANDSSPSASKPAALPPLTTTTPTARRSTLSRPMSHVSRNRLSQFSTGSVPSKSRPESNAFPLFPSTLSYTLVRDFAYPYTNPLHYGPPPESSGPPSGWTTPASESRRLSDPPVAWDQRLSSQFWGSDRVSRAHDIPPIHCGDGGPPYSEDEDLQSPVVATRHRKHKSTASAGGAHRSQILNASNYDSERGYYVGTSGDGHEKYYVNQGGEANGPGGEFITYPPDQSRHSRAYHYDQTSRPHDEYAAEDNASSPASSGFPDADQSRYSRDYQFTITSPDEEFHGKAVALFDFERENENELPLVEGQIIWVSYRHGQGWLVAEDPKTQESGLVPEEYVRLLRDIEGGMNSLTGNVNDAMGSGNDVSTPTQAEHFSHSQLTGTGGGAGGANGYHQPVVSMFSTSSKDLNPYPTEQLGIQAGQAPPQVVHYHGQRGGSQTSTPTIYQSQDTPTLPKESEDGGSKENKRSSRQASRDSKTIAASKEEENIRSQHR</sequence>